<comment type="caution">
    <text evidence="10">The sequence shown here is derived from an EMBL/GenBank/DDBJ whole genome shotgun (WGS) entry which is preliminary data.</text>
</comment>
<keyword evidence="3 7" id="KW-0812">Transmembrane</keyword>
<evidence type="ECO:0000313" key="11">
    <source>
        <dbReference type="Proteomes" id="UP001299546"/>
    </source>
</evidence>
<feature type="transmembrane region" description="Helical" evidence="7">
    <location>
        <begin position="330"/>
        <end position="352"/>
    </location>
</feature>
<name>A0ABS8DH92_9FIRM</name>
<dbReference type="PANTHER" id="PTHR30572">
    <property type="entry name" value="MEMBRANE COMPONENT OF TRANSPORTER-RELATED"/>
    <property type="match status" value="1"/>
</dbReference>
<evidence type="ECO:0000256" key="7">
    <source>
        <dbReference type="SAM" id="Phobius"/>
    </source>
</evidence>
<evidence type="ECO:0000256" key="6">
    <source>
        <dbReference type="ARBA" id="ARBA00038076"/>
    </source>
</evidence>
<keyword evidence="5 7" id="KW-0472">Membrane</keyword>
<evidence type="ECO:0000256" key="1">
    <source>
        <dbReference type="ARBA" id="ARBA00004651"/>
    </source>
</evidence>
<feature type="domain" description="MacB-like periplasmic core" evidence="9">
    <location>
        <begin position="22"/>
        <end position="245"/>
    </location>
</feature>
<comment type="similarity">
    <text evidence="6">Belongs to the ABC-4 integral membrane protein family.</text>
</comment>
<evidence type="ECO:0000313" key="10">
    <source>
        <dbReference type="EMBL" id="MCB7387795.1"/>
    </source>
</evidence>
<dbReference type="InterPro" id="IPR050250">
    <property type="entry name" value="Macrolide_Exporter_MacB"/>
</dbReference>
<dbReference type="Pfam" id="PF12704">
    <property type="entry name" value="MacB_PCD"/>
    <property type="match status" value="1"/>
</dbReference>
<dbReference type="Proteomes" id="UP001299546">
    <property type="component" value="Unassembled WGS sequence"/>
</dbReference>
<dbReference type="PANTHER" id="PTHR30572:SF4">
    <property type="entry name" value="ABC TRANSPORTER PERMEASE YTRF"/>
    <property type="match status" value="1"/>
</dbReference>
<reference evidence="10 11" key="1">
    <citation type="submission" date="2021-10" db="EMBL/GenBank/DDBJ databases">
        <title>Collection of gut derived symbiotic bacterial strains cultured from healthy donors.</title>
        <authorList>
            <person name="Lin H."/>
            <person name="Littmann E."/>
            <person name="Kohout C."/>
            <person name="Pamer E.G."/>
        </authorList>
    </citation>
    <scope>NUCLEOTIDE SEQUENCE [LARGE SCALE GENOMIC DNA]</scope>
    <source>
        <strain evidence="10 11">DFI.1.165</strain>
    </source>
</reference>
<dbReference type="RefSeq" id="WP_066734865.1">
    <property type="nucleotide sequence ID" value="NZ_JAJCIQ010000007.1"/>
</dbReference>
<gene>
    <name evidence="10" type="ORF">LIZ65_10895</name>
</gene>
<keyword evidence="11" id="KW-1185">Reference proteome</keyword>
<keyword evidence="2" id="KW-1003">Cell membrane</keyword>
<evidence type="ECO:0000256" key="4">
    <source>
        <dbReference type="ARBA" id="ARBA00022989"/>
    </source>
</evidence>
<sequence>MGQFGEYVKMALYSIRSNKGRSFLTMLGIIIGISSVITIISIGSGLKADVMAETNEKSVGIMVNPDETANTELITPEDIAALKEQLGTRARGIIYSASVAGGVSTRKGSFDAYVTLTTPDAQFDPAQKEIFRGSYFTEDDAANAALVCVLDKGSAIYLFGTPEVEGMEFDLNIENTIQTVKICGIRDMDDELMAANEQAMKMFGMEMPIMLEMPYSAAENWGESIENFPAVTVYLGENAKANQVTGAAINLLNARHLSDGENLFQKQQSMDISNYMGTVLDGVTAFIAFVAGISLLVGGIGVMNIMLVSVTERTREIGIRKALGAKTGSIVAQFLCESAIISGIGGIIGILIGAGLSGLVGLLNIGGLSARISPLAVLLTTCFSCGVGIIFGIYPARKAARLSPIEALRQL</sequence>
<dbReference type="InterPro" id="IPR025857">
    <property type="entry name" value="MacB_PCD"/>
</dbReference>
<evidence type="ECO:0000256" key="3">
    <source>
        <dbReference type="ARBA" id="ARBA00022692"/>
    </source>
</evidence>
<feature type="transmembrane region" description="Helical" evidence="7">
    <location>
        <begin position="286"/>
        <end position="310"/>
    </location>
</feature>
<dbReference type="InterPro" id="IPR003838">
    <property type="entry name" value="ABC3_permease_C"/>
</dbReference>
<dbReference type="EMBL" id="JAJCIS010000006">
    <property type="protein sequence ID" value="MCB7387795.1"/>
    <property type="molecule type" value="Genomic_DNA"/>
</dbReference>
<evidence type="ECO:0000259" key="8">
    <source>
        <dbReference type="Pfam" id="PF02687"/>
    </source>
</evidence>
<comment type="subcellular location">
    <subcellularLocation>
        <location evidence="1">Cell membrane</location>
        <topology evidence="1">Multi-pass membrane protein</topology>
    </subcellularLocation>
</comment>
<accession>A0ABS8DH92</accession>
<proteinExistence type="inferred from homology"/>
<keyword evidence="4 7" id="KW-1133">Transmembrane helix</keyword>
<organism evidence="10 11">
    <name type="scientific">Bariatricus massiliensis</name>
    <dbReference type="NCBI Taxonomy" id="1745713"/>
    <lineage>
        <taxon>Bacteria</taxon>
        <taxon>Bacillati</taxon>
        <taxon>Bacillota</taxon>
        <taxon>Clostridia</taxon>
        <taxon>Lachnospirales</taxon>
        <taxon>Lachnospiraceae</taxon>
        <taxon>Bariatricus</taxon>
    </lineage>
</organism>
<dbReference type="Pfam" id="PF02687">
    <property type="entry name" value="FtsX"/>
    <property type="match status" value="1"/>
</dbReference>
<feature type="transmembrane region" description="Helical" evidence="7">
    <location>
        <begin position="372"/>
        <end position="394"/>
    </location>
</feature>
<feature type="transmembrane region" description="Helical" evidence="7">
    <location>
        <begin position="23"/>
        <end position="46"/>
    </location>
</feature>
<evidence type="ECO:0000256" key="2">
    <source>
        <dbReference type="ARBA" id="ARBA00022475"/>
    </source>
</evidence>
<evidence type="ECO:0000256" key="5">
    <source>
        <dbReference type="ARBA" id="ARBA00023136"/>
    </source>
</evidence>
<evidence type="ECO:0000259" key="9">
    <source>
        <dbReference type="Pfam" id="PF12704"/>
    </source>
</evidence>
<protein>
    <submittedName>
        <fullName evidence="10">ABC transporter permease</fullName>
    </submittedName>
</protein>
<feature type="domain" description="ABC3 transporter permease C-terminal" evidence="8">
    <location>
        <begin position="289"/>
        <end position="404"/>
    </location>
</feature>